<gene>
    <name evidence="6" type="ORF">LZ495_12020</name>
</gene>
<dbReference type="GO" id="GO:0043565">
    <property type="term" value="F:sequence-specific DNA binding"/>
    <property type="evidence" value="ECO:0007669"/>
    <property type="project" value="InterPro"/>
</dbReference>
<dbReference type="GO" id="GO:0043200">
    <property type="term" value="P:response to amino acid"/>
    <property type="evidence" value="ECO:0007669"/>
    <property type="project" value="TreeGrafter"/>
</dbReference>
<name>A0AA41TZW6_9ACTN</name>
<keyword evidence="1" id="KW-0805">Transcription regulation</keyword>
<feature type="domain" description="HTH asnC-type" evidence="5">
    <location>
        <begin position="23"/>
        <end position="62"/>
    </location>
</feature>
<proteinExistence type="predicted"/>
<dbReference type="SUPFAM" id="SSF46785">
    <property type="entry name" value="Winged helix' DNA-binding domain"/>
    <property type="match status" value="1"/>
</dbReference>
<dbReference type="PANTHER" id="PTHR30154">
    <property type="entry name" value="LEUCINE-RESPONSIVE REGULATORY PROTEIN"/>
    <property type="match status" value="1"/>
</dbReference>
<keyword evidence="3" id="KW-0804">Transcription</keyword>
<accession>A0AA41TZW6</accession>
<dbReference type="InterPro" id="IPR000485">
    <property type="entry name" value="AsnC-type_HTH_dom"/>
</dbReference>
<dbReference type="InterPro" id="IPR036390">
    <property type="entry name" value="WH_DNA-bd_sf"/>
</dbReference>
<dbReference type="PRINTS" id="PR00033">
    <property type="entry name" value="HTHASNC"/>
</dbReference>
<dbReference type="GO" id="GO:0005829">
    <property type="term" value="C:cytosol"/>
    <property type="evidence" value="ECO:0007669"/>
    <property type="project" value="TreeGrafter"/>
</dbReference>
<protein>
    <submittedName>
        <fullName evidence="6">Lrp/AsnC family transcriptional regulator</fullName>
    </submittedName>
</protein>
<evidence type="ECO:0000259" key="4">
    <source>
        <dbReference type="Pfam" id="PF01037"/>
    </source>
</evidence>
<dbReference type="AlphaFoldDB" id="A0AA41TZW6"/>
<dbReference type="EMBL" id="JAKFHA010000005">
    <property type="protein sequence ID" value="MCF2527941.1"/>
    <property type="molecule type" value="Genomic_DNA"/>
</dbReference>
<dbReference type="SMART" id="SM00344">
    <property type="entry name" value="HTH_ASNC"/>
    <property type="match status" value="2"/>
</dbReference>
<evidence type="ECO:0000256" key="3">
    <source>
        <dbReference type="ARBA" id="ARBA00023163"/>
    </source>
</evidence>
<evidence type="ECO:0000313" key="7">
    <source>
        <dbReference type="Proteomes" id="UP001165378"/>
    </source>
</evidence>
<organism evidence="6 7">
    <name type="scientific">Yinghuangia soli</name>
    <dbReference type="NCBI Taxonomy" id="2908204"/>
    <lineage>
        <taxon>Bacteria</taxon>
        <taxon>Bacillati</taxon>
        <taxon>Actinomycetota</taxon>
        <taxon>Actinomycetes</taxon>
        <taxon>Kitasatosporales</taxon>
        <taxon>Streptomycetaceae</taxon>
        <taxon>Yinghuangia</taxon>
    </lineage>
</organism>
<feature type="domain" description="Transcription regulator AsnC/Lrp ligand binding" evidence="4">
    <location>
        <begin position="89"/>
        <end position="158"/>
    </location>
</feature>
<dbReference type="Pfam" id="PF13404">
    <property type="entry name" value="HTH_AsnC-type"/>
    <property type="match status" value="2"/>
</dbReference>
<evidence type="ECO:0000313" key="6">
    <source>
        <dbReference type="EMBL" id="MCF2527941.1"/>
    </source>
</evidence>
<dbReference type="InterPro" id="IPR019887">
    <property type="entry name" value="Tscrpt_reg_AsnC/Lrp_C"/>
</dbReference>
<dbReference type="Proteomes" id="UP001165378">
    <property type="component" value="Unassembled WGS sequence"/>
</dbReference>
<sequence>MQTSRTAYAADGDIDRSAGADADELDLVLINALQLRPRATWTELAPVLRVDAVTLARRWRRLVRDGCAWVTCYPRPGHIGDANGGLALVEIDVRRGALDEVAARLADDPYAVSVERMTGGRDLLVSLMTSRVEILLDYVQRRFTAIPGITATRTHLVTHMYAEGSGWRLRSLDAAQRAALGPPAPRSRPAPGGLGPADPDLIVALGEDGRASHTELAAHTGSSTTTVARRLQRLVAADLIRLRCEVAQPLSGWPIRATLWLRVPPAALDATARQLAAHPGVRMCAGVAGSANLMLVAWLRHVADVPRLEVELLERFGDIAVMDRAVTLRMVKQMGRILDDRGRAVRHVPMDLWDFPAARRAR</sequence>
<dbReference type="Gene3D" id="1.10.10.10">
    <property type="entry name" value="Winged helix-like DNA-binding domain superfamily/Winged helix DNA-binding domain"/>
    <property type="match status" value="2"/>
</dbReference>
<keyword evidence="7" id="KW-1185">Reference proteome</keyword>
<keyword evidence="2" id="KW-0238">DNA-binding</keyword>
<dbReference type="InterPro" id="IPR011008">
    <property type="entry name" value="Dimeric_a/b-barrel"/>
</dbReference>
<evidence type="ECO:0000256" key="1">
    <source>
        <dbReference type="ARBA" id="ARBA00023015"/>
    </source>
</evidence>
<comment type="caution">
    <text evidence="6">The sequence shown here is derived from an EMBL/GenBank/DDBJ whole genome shotgun (WGS) entry which is preliminary data.</text>
</comment>
<reference evidence="6" key="1">
    <citation type="submission" date="2022-01" db="EMBL/GenBank/DDBJ databases">
        <title>Genome-Based Taxonomic Classification of the Phylum Actinobacteria.</title>
        <authorList>
            <person name="Gao Y."/>
        </authorList>
    </citation>
    <scope>NUCLEOTIDE SEQUENCE</scope>
    <source>
        <strain evidence="6">KLBMP 8922</strain>
    </source>
</reference>
<dbReference type="InterPro" id="IPR019888">
    <property type="entry name" value="Tscrpt_reg_AsnC-like"/>
</dbReference>
<evidence type="ECO:0000259" key="5">
    <source>
        <dbReference type="Pfam" id="PF13404"/>
    </source>
</evidence>
<dbReference type="PANTHER" id="PTHR30154:SF34">
    <property type="entry name" value="TRANSCRIPTIONAL REGULATOR AZLB"/>
    <property type="match status" value="1"/>
</dbReference>
<dbReference type="Gene3D" id="3.30.70.920">
    <property type="match status" value="2"/>
</dbReference>
<dbReference type="SUPFAM" id="SSF54909">
    <property type="entry name" value="Dimeric alpha+beta barrel"/>
    <property type="match status" value="2"/>
</dbReference>
<evidence type="ECO:0000256" key="2">
    <source>
        <dbReference type="ARBA" id="ARBA00023125"/>
    </source>
</evidence>
<dbReference type="RefSeq" id="WP_235052108.1">
    <property type="nucleotide sequence ID" value="NZ_JAKFHA010000005.1"/>
</dbReference>
<feature type="domain" description="HTH asnC-type" evidence="5">
    <location>
        <begin position="201"/>
        <end position="234"/>
    </location>
</feature>
<dbReference type="InterPro" id="IPR036388">
    <property type="entry name" value="WH-like_DNA-bd_sf"/>
</dbReference>
<dbReference type="Pfam" id="PF01037">
    <property type="entry name" value="AsnC_trans_reg"/>
    <property type="match status" value="1"/>
</dbReference>